<dbReference type="SUPFAM" id="SSF53300">
    <property type="entry name" value="vWA-like"/>
    <property type="match status" value="1"/>
</dbReference>
<comment type="caution">
    <text evidence="2">The sequence shown here is derived from an EMBL/GenBank/DDBJ whole genome shotgun (WGS) entry which is preliminary data.</text>
</comment>
<dbReference type="EMBL" id="JAXQNO010000009">
    <property type="protein sequence ID" value="KAK4791493.1"/>
    <property type="molecule type" value="Genomic_DNA"/>
</dbReference>
<evidence type="ECO:0000313" key="3">
    <source>
        <dbReference type="Proteomes" id="UP001346149"/>
    </source>
</evidence>
<dbReference type="PROSITE" id="PS50234">
    <property type="entry name" value="VWFA"/>
    <property type="match status" value="1"/>
</dbReference>
<name>A0AAN7RA56_TRANT</name>
<gene>
    <name evidence="2" type="ORF">SAY86_031906</name>
</gene>
<proteinExistence type="predicted"/>
<dbReference type="Gene3D" id="3.40.50.410">
    <property type="entry name" value="von Willebrand factor, type A domain"/>
    <property type="match status" value="1"/>
</dbReference>
<dbReference type="PANTHER" id="PTHR46503:SF9">
    <property type="entry name" value="INTER ALPHA-TRYPSIN INHIBITOR, HEAVY CHAIN-LIKE PROTEIN"/>
    <property type="match status" value="1"/>
</dbReference>
<sequence>MASQFAASVNYGLGLSKRIFYGKGTTAPPVPEMLKSPDEYLPTAPMVYAIVPDPAVVDNPDVPSYQPYVHGRCDPPALIPLHMCSISAEIDCCLDTAFVSIAGLWRVHCIMASRRCDCCVAIPMGEQGLLLGVEISIAGRSYNTELIEVEQMKEAPELAKAKEGQFLKFRSFTFKVPQVEGGSTLSIQATLSQKLVYHDSEFHLSVPFSFPEYVNPVPKKISKREKIELSVNTGTSTEVLCRSTSHPMKELKRGLGKLAFSYEREAATWSGVDINLSYAVFSSDILGEVLLQSPPLHDFDQRELLCLCLYPGTSDSTRVFRKEVVYVIDVSGSMQDLLISVKDALLESLSMLSPQDAFNIIAFNDEAHLFSSSMLMPTKVAISNASQWISNTFMGKGGTNILLPLEQAMNLLADTVNAIPLIFLVTDGSVENEREICNIVKSHLSSGGLSVLPRFCTFGIGQYCNHYFLQTLAQIGRGHYDTAFDEEDVAVRMGNFFTTSSSIIVADLSLNAEELGSFELFPSCISDLSSGRPLIVGGRYSGDFPEFVKLTGSLADGSVFTKHLNVKRAKDISLDRVLAKRQIEVWTAGAWLQESKELEEKVGRMSVQYGVPSEFTSMILLETVIGKGAVEQKAFMKEVYDRMSFKKLIEWKGRKAIVLGTLCNGFGNLEATRKNIKPGMEEPKPADATAIIVNAASTCCSRMMDKICCMCFIQTCSALNDRCTVMLTQLSTALACFECLNCCFEVCDCCSL</sequence>
<dbReference type="InterPro" id="IPR002035">
    <property type="entry name" value="VWF_A"/>
</dbReference>
<feature type="domain" description="VWFA" evidence="1">
    <location>
        <begin position="323"/>
        <end position="503"/>
    </location>
</feature>
<protein>
    <recommendedName>
        <fullName evidence="1">VWFA domain-containing protein</fullName>
    </recommendedName>
</protein>
<reference evidence="2 3" key="1">
    <citation type="journal article" date="2023" name="Hortic Res">
        <title>Pangenome of water caltrop reveals structural variations and asymmetric subgenome divergence after allopolyploidization.</title>
        <authorList>
            <person name="Zhang X."/>
            <person name="Chen Y."/>
            <person name="Wang L."/>
            <person name="Yuan Y."/>
            <person name="Fang M."/>
            <person name="Shi L."/>
            <person name="Lu R."/>
            <person name="Comes H.P."/>
            <person name="Ma Y."/>
            <person name="Chen Y."/>
            <person name="Huang G."/>
            <person name="Zhou Y."/>
            <person name="Zheng Z."/>
            <person name="Qiu Y."/>
        </authorList>
    </citation>
    <scope>NUCLEOTIDE SEQUENCE [LARGE SCALE GENOMIC DNA]</scope>
    <source>
        <strain evidence="2">F231</strain>
    </source>
</reference>
<dbReference type="Pfam" id="PF13768">
    <property type="entry name" value="VWA_3"/>
    <property type="match status" value="1"/>
</dbReference>
<evidence type="ECO:0000259" key="1">
    <source>
        <dbReference type="PROSITE" id="PS50234"/>
    </source>
</evidence>
<dbReference type="PANTHER" id="PTHR46503">
    <property type="entry name" value="INTER-ALPHA-TRYPSIN INHIBITOR HEAVY CHAIN-LIKE PROTEIN"/>
    <property type="match status" value="1"/>
</dbReference>
<dbReference type="Proteomes" id="UP001346149">
    <property type="component" value="Unassembled WGS sequence"/>
</dbReference>
<dbReference type="AlphaFoldDB" id="A0AAN7RA56"/>
<keyword evidence="3" id="KW-1185">Reference proteome</keyword>
<organism evidence="2 3">
    <name type="scientific">Trapa natans</name>
    <name type="common">Water chestnut</name>
    <dbReference type="NCBI Taxonomy" id="22666"/>
    <lineage>
        <taxon>Eukaryota</taxon>
        <taxon>Viridiplantae</taxon>
        <taxon>Streptophyta</taxon>
        <taxon>Embryophyta</taxon>
        <taxon>Tracheophyta</taxon>
        <taxon>Spermatophyta</taxon>
        <taxon>Magnoliopsida</taxon>
        <taxon>eudicotyledons</taxon>
        <taxon>Gunneridae</taxon>
        <taxon>Pentapetalae</taxon>
        <taxon>rosids</taxon>
        <taxon>malvids</taxon>
        <taxon>Myrtales</taxon>
        <taxon>Lythraceae</taxon>
        <taxon>Trapa</taxon>
    </lineage>
</organism>
<evidence type="ECO:0000313" key="2">
    <source>
        <dbReference type="EMBL" id="KAK4791493.1"/>
    </source>
</evidence>
<dbReference type="InterPro" id="IPR036465">
    <property type="entry name" value="vWFA_dom_sf"/>
</dbReference>
<accession>A0AAN7RA56</accession>
<dbReference type="SMART" id="SM00327">
    <property type="entry name" value="VWA"/>
    <property type="match status" value="1"/>
</dbReference>